<dbReference type="EMBL" id="WTVN01000001">
    <property type="protein sequence ID" value="NMG42318.1"/>
    <property type="molecule type" value="Genomic_DNA"/>
</dbReference>
<comment type="caution">
    <text evidence="2">The sequence shown here is derived from an EMBL/GenBank/DDBJ whole genome shotgun (WGS) entry which is preliminary data.</text>
</comment>
<evidence type="ECO:0000313" key="2">
    <source>
        <dbReference type="EMBL" id="NMG42318.1"/>
    </source>
</evidence>
<proteinExistence type="predicted"/>
<evidence type="ECO:0000313" key="3">
    <source>
        <dbReference type="Proteomes" id="UP000623795"/>
    </source>
</evidence>
<dbReference type="InterPro" id="IPR036086">
    <property type="entry name" value="ParB/Sulfiredoxin_sf"/>
</dbReference>
<accession>A0ABX1PS95</accession>
<dbReference type="NCBIfam" id="TIGR03764">
    <property type="entry name" value="ICE_PFGI_1_parB"/>
    <property type="match status" value="1"/>
</dbReference>
<evidence type="ECO:0000256" key="1">
    <source>
        <dbReference type="SAM" id="MobiDB-lite"/>
    </source>
</evidence>
<feature type="region of interest" description="Disordered" evidence="1">
    <location>
        <begin position="347"/>
        <end position="383"/>
    </location>
</feature>
<dbReference type="Proteomes" id="UP000623795">
    <property type="component" value="Unassembled WGS sequence"/>
</dbReference>
<keyword evidence="3" id="KW-1185">Reference proteome</keyword>
<reference evidence="2 3" key="1">
    <citation type="submission" date="2019-12" db="EMBL/GenBank/DDBJ databases">
        <title>Comparative genomics gives insights into the taxonomy of the Azoarcus-Aromatoleum group and reveals separate origins of nif in the plant-associated Azoarcus and non-plant-associated Aromatoleum sub-groups.</title>
        <authorList>
            <person name="Lafos M."/>
            <person name="Maluk M."/>
            <person name="Batista M."/>
            <person name="Junghare M."/>
            <person name="Carmona M."/>
            <person name="Faoro H."/>
            <person name="Cruz L.M."/>
            <person name="Battistoni F."/>
            <person name="De Souza E."/>
            <person name="Pedrosa F."/>
            <person name="Chen W.-M."/>
            <person name="Poole P.S."/>
            <person name="Dixon R.A."/>
            <person name="James E.K."/>
        </authorList>
    </citation>
    <scope>NUCLEOTIDE SEQUENCE [LARGE SCALE GENOMIC DNA]</scope>
    <source>
        <strain evidence="2 3">Td21</strain>
    </source>
</reference>
<dbReference type="InterPro" id="IPR022304">
    <property type="entry name" value="ICE_PFGI_1_ParB"/>
</dbReference>
<evidence type="ECO:0008006" key="4">
    <source>
        <dbReference type="Google" id="ProtNLM"/>
    </source>
</evidence>
<organism evidence="2 3">
    <name type="scientific">Aromatoleum toluvorans</name>
    <dbReference type="NCBI Taxonomy" id="92002"/>
    <lineage>
        <taxon>Bacteria</taxon>
        <taxon>Pseudomonadati</taxon>
        <taxon>Pseudomonadota</taxon>
        <taxon>Betaproteobacteria</taxon>
        <taxon>Rhodocyclales</taxon>
        <taxon>Rhodocyclaceae</taxon>
        <taxon>Aromatoleum</taxon>
    </lineage>
</organism>
<name>A0ABX1PS95_9RHOO</name>
<gene>
    <name evidence="2" type="ORF">GPA22_01020</name>
</gene>
<protein>
    <recommendedName>
        <fullName evidence="4">ParB family protein of integrating conjugative element (PFGI_1 class)</fullName>
    </recommendedName>
</protein>
<dbReference type="SUPFAM" id="SSF110849">
    <property type="entry name" value="ParB/Sulfiredoxin"/>
    <property type="match status" value="1"/>
</dbReference>
<sequence>MEKQGKLRPAPSGGSNTVERRALLAAHSLAVRSPDDSAASIKASQDVDGWMMLRCSEIDCYDRNPRVKTNPRFAEIRASIEARGGLGEALSVTRRPGSDRHMCYMGGNTRLQIVQELWHETKDPRYEWIRVVVRPWVSESDVIAAHLIENELRGDTTFWEKARGVALLKSELESDLGGPLSLRALSEHANKCGLKLHAVTATNYLFAVDQLAPFGPHLTHESAGAIRSRFGHLEKLAEALNLDPYVRMTEFQQLAADAATAINAVREQDDPPRLTAAEVERILSQMNAQFARQANCHISVVEQTLLAAMGSEKQLSSAEIRARLAGDPPAEGPFSVDRMMPDHFDSGSAPRIGDHIALPPQHQSAPKRKRTGRDRTDSGPAETPTFAAALNGFAAPFQISSCVRWDSAQAHGFCMEPLADSEQSISEPERRTRQAAHRLLVSLSGGSDAADADARHIVSLLLQPAYWPLMRTLMDTYHHEFREYDSPERL</sequence>